<dbReference type="PANTHER" id="PTHR30290">
    <property type="entry name" value="PERIPLASMIC BINDING COMPONENT OF ABC TRANSPORTER"/>
    <property type="match status" value="1"/>
</dbReference>
<reference evidence="4 5" key="1">
    <citation type="submission" date="2018-07" db="EMBL/GenBank/DDBJ databases">
        <title>Rhodosalinus sp. strain E84T genomic sequence and assembly.</title>
        <authorList>
            <person name="Liu Z.-W."/>
            <person name="Lu D.-C."/>
        </authorList>
    </citation>
    <scope>NUCLEOTIDE SEQUENCE [LARGE SCALE GENOMIC DNA]</scope>
    <source>
        <strain evidence="4 5">E84</strain>
    </source>
</reference>
<dbReference type="InterPro" id="IPR000914">
    <property type="entry name" value="SBP_5_dom"/>
</dbReference>
<dbReference type="Gene3D" id="3.10.105.10">
    <property type="entry name" value="Dipeptide-binding Protein, Domain 3"/>
    <property type="match status" value="1"/>
</dbReference>
<dbReference type="InterPro" id="IPR039424">
    <property type="entry name" value="SBP_5"/>
</dbReference>
<proteinExistence type="inferred from homology"/>
<dbReference type="Pfam" id="PF00496">
    <property type="entry name" value="SBP_bac_5"/>
    <property type="match status" value="1"/>
</dbReference>
<feature type="domain" description="Solute-binding protein family 5" evidence="3">
    <location>
        <begin position="110"/>
        <end position="475"/>
    </location>
</feature>
<gene>
    <name evidence="4" type="ORF">DRV85_07710</name>
</gene>
<dbReference type="InterPro" id="IPR030678">
    <property type="entry name" value="Peptide/Ni-bd"/>
</dbReference>
<sequence length="556" mass="61211">MTFTTRSGRRVPAHLQAAAAEARAARCAVTRREFLATASSFGVTTATAYAMLGLSAPRAAAATPRMGGTVRMQNQLRALKDPRSFDFNALANFTRGWLEYLVQYEPDGTFTPVLLEGWEISDDATRYTLNVRKGVTWNTGEAFTAEDVAFNIARFCDRTAEGNSMASKFGVMIDPETGRAMTGAIEVLDSHTVQLNLPAPDISLIAGLSDYPAAIVPQGFSADTMLSNPVGTGPYLPVEYEVGGRCVLERNPDHTWWNAGNGAWMDRVETIDYGGERAAIYAAAEADEIDMLYDTIGEYVTLFDELAGWTRHEAVTAATILARCNQTAEVDGATPYADVRVRRALQMAVDNAVVLEIAASGQGMVAENHHVCPIHPEYAELPPPVHDPEAARALLEEAGMAEFEHELVSLDTGFWKDTADVIGAQIRDAGIPLRRKVYPTATFWNDWAKYPFSVTNWNHRPLGVQTLAIAYRSGEPWNETGYANPEFDALVSEALATPDVAARRAMTERLQRMMQEDGVIIQPYWRKLYNHTKANLKGGEIHPQQEVRPAALYWEA</sequence>
<evidence type="ECO:0000259" key="3">
    <source>
        <dbReference type="Pfam" id="PF00496"/>
    </source>
</evidence>
<dbReference type="GO" id="GO:0015833">
    <property type="term" value="P:peptide transport"/>
    <property type="evidence" value="ECO:0007669"/>
    <property type="project" value="TreeGrafter"/>
</dbReference>
<dbReference type="OrthoDB" id="9803988at2"/>
<dbReference type="EMBL" id="QNTQ01000006">
    <property type="protein sequence ID" value="RBI85612.1"/>
    <property type="molecule type" value="Genomic_DNA"/>
</dbReference>
<dbReference type="AlphaFoldDB" id="A0A365U996"/>
<dbReference type="CDD" id="cd08503">
    <property type="entry name" value="PBP2_NikA_DppA_OppA_like_17"/>
    <property type="match status" value="1"/>
</dbReference>
<dbReference type="RefSeq" id="WP_113288869.1">
    <property type="nucleotide sequence ID" value="NZ_QNTQ01000006.1"/>
</dbReference>
<comment type="subcellular location">
    <subcellularLocation>
        <location evidence="1">Periplasm</location>
    </subcellularLocation>
</comment>
<organism evidence="4 5">
    <name type="scientific">Rhodosalinus halophilus</name>
    <dbReference type="NCBI Taxonomy" id="2259333"/>
    <lineage>
        <taxon>Bacteria</taxon>
        <taxon>Pseudomonadati</taxon>
        <taxon>Pseudomonadota</taxon>
        <taxon>Alphaproteobacteria</taxon>
        <taxon>Rhodobacterales</taxon>
        <taxon>Paracoccaceae</taxon>
        <taxon>Rhodosalinus</taxon>
    </lineage>
</organism>
<dbReference type="PROSITE" id="PS51318">
    <property type="entry name" value="TAT"/>
    <property type="match status" value="1"/>
</dbReference>
<evidence type="ECO:0000313" key="4">
    <source>
        <dbReference type="EMBL" id="RBI85612.1"/>
    </source>
</evidence>
<dbReference type="InterPro" id="IPR006311">
    <property type="entry name" value="TAT_signal"/>
</dbReference>
<name>A0A365U996_9RHOB</name>
<dbReference type="GO" id="GO:1904680">
    <property type="term" value="F:peptide transmembrane transporter activity"/>
    <property type="evidence" value="ECO:0007669"/>
    <property type="project" value="TreeGrafter"/>
</dbReference>
<evidence type="ECO:0000256" key="2">
    <source>
        <dbReference type="ARBA" id="ARBA00005695"/>
    </source>
</evidence>
<dbReference type="PIRSF" id="PIRSF002741">
    <property type="entry name" value="MppA"/>
    <property type="match status" value="1"/>
</dbReference>
<dbReference type="GO" id="GO:0030288">
    <property type="term" value="C:outer membrane-bounded periplasmic space"/>
    <property type="evidence" value="ECO:0007669"/>
    <property type="project" value="UniProtKB-ARBA"/>
</dbReference>
<dbReference type="GO" id="GO:0043190">
    <property type="term" value="C:ATP-binding cassette (ABC) transporter complex"/>
    <property type="evidence" value="ECO:0007669"/>
    <property type="project" value="InterPro"/>
</dbReference>
<comment type="caution">
    <text evidence="4">The sequence shown here is derived from an EMBL/GenBank/DDBJ whole genome shotgun (WGS) entry which is preliminary data.</text>
</comment>
<evidence type="ECO:0000313" key="5">
    <source>
        <dbReference type="Proteomes" id="UP000253370"/>
    </source>
</evidence>
<dbReference type="Proteomes" id="UP000253370">
    <property type="component" value="Unassembled WGS sequence"/>
</dbReference>
<protein>
    <submittedName>
        <fullName evidence="4">Diguanylate cyclase</fullName>
    </submittedName>
</protein>
<comment type="similarity">
    <text evidence="2">Belongs to the bacterial solute-binding protein 5 family.</text>
</comment>
<dbReference type="Gene3D" id="3.40.190.10">
    <property type="entry name" value="Periplasmic binding protein-like II"/>
    <property type="match status" value="1"/>
</dbReference>
<accession>A0A365U996</accession>
<evidence type="ECO:0000256" key="1">
    <source>
        <dbReference type="ARBA" id="ARBA00004418"/>
    </source>
</evidence>
<dbReference type="SUPFAM" id="SSF53850">
    <property type="entry name" value="Periplasmic binding protein-like II"/>
    <property type="match status" value="1"/>
</dbReference>
<keyword evidence="5" id="KW-1185">Reference proteome</keyword>